<sequence length="396" mass="45236">TMNYVENDIVVYNSSEKCKVYNTFEEMGLKDNLLRGIYSYGFEFPSAIQRRAIVPIIQGRDTIIQSQSGTGKTCVFSVGALEICSKSKENVPMVLILSPTRELAEQSEKVCTSIGDYLDIRAHSCIGGKKLKDDIKALNSGVSIISGTPGRVLQMIEQGYLSTKKIKLLIIDEADEMFDYGFKTQVYDIYKYLPPRIQTVLVSATLPDDILVMAQKFMRNPLQILVPKEEVSLDKIRQYHVQVEEEKWKFETLCDLYDTLTVTQSIIFCNTKNKVEWLSKKMMENHFTVSFVHGDLPQVTREEILREFREGKTRVLITTDLWGRGIDVQQVNLVVNYDLPINKELYIHRIGRSGRFGRSGIAINLITKEDESMLSLLERFYSIKISKLPGNVKNLL</sequence>
<feature type="non-terminal residue" evidence="13">
    <location>
        <position position="1"/>
    </location>
</feature>
<dbReference type="GeneID" id="3371941"/>
<dbReference type="InterPro" id="IPR014001">
    <property type="entry name" value="Helicase_ATP-bd"/>
</dbReference>
<proteinExistence type="inferred from homology"/>
<dbReference type="PANTHER" id="PTHR47958">
    <property type="entry name" value="ATP-DEPENDENT RNA HELICASE DBP3"/>
    <property type="match status" value="1"/>
</dbReference>
<evidence type="ECO:0000256" key="8">
    <source>
        <dbReference type="PROSITE-ProRule" id="PRU00552"/>
    </source>
</evidence>
<keyword evidence="2 9" id="KW-0547">Nucleotide-binding</keyword>
<dbReference type="PROSITE" id="PS00039">
    <property type="entry name" value="DEAD_ATP_HELICASE"/>
    <property type="match status" value="1"/>
</dbReference>
<keyword evidence="6" id="KW-0694">RNA-binding</keyword>
<dbReference type="InterPro" id="IPR011545">
    <property type="entry name" value="DEAD/DEAH_box_helicase_dom"/>
</dbReference>
<evidence type="ECO:0000256" key="3">
    <source>
        <dbReference type="ARBA" id="ARBA00022801"/>
    </source>
</evidence>
<dbReference type="PROSITE" id="PS51195">
    <property type="entry name" value="Q_MOTIF"/>
    <property type="match status" value="1"/>
</dbReference>
<feature type="short sequence motif" description="Q motif" evidence="8">
    <location>
        <begin position="22"/>
        <end position="50"/>
    </location>
</feature>
<evidence type="ECO:0000259" key="11">
    <source>
        <dbReference type="PROSITE" id="PS51194"/>
    </source>
</evidence>
<name>Q5CY25_CRYPI</name>
<evidence type="ECO:0000256" key="4">
    <source>
        <dbReference type="ARBA" id="ARBA00022806"/>
    </source>
</evidence>
<keyword evidence="13" id="KW-0648">Protein biosynthesis</keyword>
<keyword evidence="14" id="KW-1185">Reference proteome</keyword>
<dbReference type="STRING" id="353152.Q5CY25"/>
<feature type="domain" description="DEAD-box RNA helicase Q" evidence="12">
    <location>
        <begin position="22"/>
        <end position="50"/>
    </location>
</feature>
<dbReference type="SMART" id="SM00490">
    <property type="entry name" value="HELICc"/>
    <property type="match status" value="1"/>
</dbReference>
<accession>Q5CY25</accession>
<dbReference type="AlphaFoldDB" id="Q5CY25"/>
<comment type="catalytic activity">
    <reaction evidence="7">
        <text>ATP + H2O = ADP + phosphate + H(+)</text>
        <dbReference type="Rhea" id="RHEA:13065"/>
        <dbReference type="ChEBI" id="CHEBI:15377"/>
        <dbReference type="ChEBI" id="CHEBI:15378"/>
        <dbReference type="ChEBI" id="CHEBI:30616"/>
        <dbReference type="ChEBI" id="CHEBI:43474"/>
        <dbReference type="ChEBI" id="CHEBI:456216"/>
        <dbReference type="EC" id="3.6.4.13"/>
    </reaction>
</comment>
<evidence type="ECO:0000256" key="9">
    <source>
        <dbReference type="RuleBase" id="RU000492"/>
    </source>
</evidence>
<dbReference type="EMBL" id="AAEE01000001">
    <property type="protein sequence ID" value="EAK90638.1"/>
    <property type="molecule type" value="Genomic_DNA"/>
</dbReference>
<evidence type="ECO:0000256" key="6">
    <source>
        <dbReference type="ARBA" id="ARBA00022884"/>
    </source>
</evidence>
<dbReference type="SMART" id="SM00487">
    <property type="entry name" value="DEXDc"/>
    <property type="match status" value="1"/>
</dbReference>
<protein>
    <recommendedName>
        <fullName evidence="1">RNA helicase</fullName>
        <ecNumber evidence="1">3.6.4.13</ecNumber>
    </recommendedName>
</protein>
<dbReference type="GO" id="GO:0005524">
    <property type="term" value="F:ATP binding"/>
    <property type="evidence" value="ECO:0007669"/>
    <property type="project" value="UniProtKB-KW"/>
</dbReference>
<dbReference type="InterPro" id="IPR001650">
    <property type="entry name" value="Helicase_C-like"/>
</dbReference>
<dbReference type="GO" id="GO:0016787">
    <property type="term" value="F:hydrolase activity"/>
    <property type="evidence" value="ECO:0007669"/>
    <property type="project" value="UniProtKB-KW"/>
</dbReference>
<reference evidence="13 14" key="1">
    <citation type="journal article" date="2004" name="Science">
        <title>Complete genome sequence of the apicomplexan, Cryptosporidium parvum.</title>
        <authorList>
            <person name="Abrahamsen M.S."/>
            <person name="Templeton T.J."/>
            <person name="Enomoto S."/>
            <person name="Abrahante J.E."/>
            <person name="Zhu G."/>
            <person name="Lancto C.A."/>
            <person name="Deng M."/>
            <person name="Liu C."/>
            <person name="Widmer G."/>
            <person name="Tzipori S."/>
            <person name="Buck G.A."/>
            <person name="Xu P."/>
            <person name="Bankier A.T."/>
            <person name="Dear P.H."/>
            <person name="Konfortov B.A."/>
            <person name="Spriggs H.F."/>
            <person name="Iyer L."/>
            <person name="Anantharaman V."/>
            <person name="Aravind L."/>
            <person name="Kapur V."/>
        </authorList>
    </citation>
    <scope>NUCLEOTIDE SEQUENCE [LARGE SCALE GENOMIC DNA]</scope>
    <source>
        <strain evidence="14">Iowa II</strain>
    </source>
</reference>
<dbReference type="EC" id="3.6.4.13" evidence="1"/>
<dbReference type="SUPFAM" id="SSF52540">
    <property type="entry name" value="P-loop containing nucleoside triphosphate hydrolases"/>
    <property type="match status" value="1"/>
</dbReference>
<dbReference type="KEGG" id="cpv:cgd7_3940"/>
<keyword evidence="5 9" id="KW-0067">ATP-binding</keyword>
<evidence type="ECO:0000256" key="1">
    <source>
        <dbReference type="ARBA" id="ARBA00012552"/>
    </source>
</evidence>
<dbReference type="Pfam" id="PF00270">
    <property type="entry name" value="DEAD"/>
    <property type="match status" value="1"/>
</dbReference>
<dbReference type="RefSeq" id="XP_628555.1">
    <property type="nucleotide sequence ID" value="XM_628553.1"/>
</dbReference>
<dbReference type="FunFam" id="3.40.50.300:FF:000031">
    <property type="entry name" value="Eukaryotic initiation factor 4A-III"/>
    <property type="match status" value="1"/>
</dbReference>
<keyword evidence="13" id="KW-0396">Initiation factor</keyword>
<dbReference type="GO" id="GO:0003723">
    <property type="term" value="F:RNA binding"/>
    <property type="evidence" value="ECO:0007669"/>
    <property type="project" value="UniProtKB-KW"/>
</dbReference>
<dbReference type="OMA" id="PENYMHR"/>
<dbReference type="InParanoid" id="Q5CY25"/>
<keyword evidence="4 9" id="KW-0347">Helicase</keyword>
<dbReference type="InterPro" id="IPR014014">
    <property type="entry name" value="RNA_helicase_DEAD_Q_motif"/>
</dbReference>
<evidence type="ECO:0000313" key="14">
    <source>
        <dbReference type="Proteomes" id="UP000006726"/>
    </source>
</evidence>
<gene>
    <name evidence="13" type="ORF">cgd7_3940</name>
</gene>
<evidence type="ECO:0000256" key="2">
    <source>
        <dbReference type="ARBA" id="ARBA00022741"/>
    </source>
</evidence>
<feature type="domain" description="Helicase C-terminal" evidence="11">
    <location>
        <begin position="235"/>
        <end position="396"/>
    </location>
</feature>
<keyword evidence="3 9" id="KW-0378">Hydrolase</keyword>
<evidence type="ECO:0000313" key="13">
    <source>
        <dbReference type="EMBL" id="EAK90638.1"/>
    </source>
</evidence>
<evidence type="ECO:0000256" key="7">
    <source>
        <dbReference type="ARBA" id="ARBA00047984"/>
    </source>
</evidence>
<comment type="similarity">
    <text evidence="9">Belongs to the DEAD box helicase family.</text>
</comment>
<dbReference type="PROSITE" id="PS51194">
    <property type="entry name" value="HELICASE_CTER"/>
    <property type="match status" value="1"/>
</dbReference>
<comment type="caution">
    <text evidence="13">The sequence shown here is derived from an EMBL/GenBank/DDBJ whole genome shotgun (WGS) entry which is preliminary data.</text>
</comment>
<dbReference type="Proteomes" id="UP000006726">
    <property type="component" value="Chromosome 7"/>
</dbReference>
<feature type="domain" description="Helicase ATP-binding" evidence="10">
    <location>
        <begin position="53"/>
        <end position="224"/>
    </location>
</feature>
<dbReference type="InterPro" id="IPR000629">
    <property type="entry name" value="RNA-helicase_DEAD-box_CS"/>
</dbReference>
<dbReference type="Pfam" id="PF00271">
    <property type="entry name" value="Helicase_C"/>
    <property type="match status" value="1"/>
</dbReference>
<dbReference type="FunFam" id="3.40.50.300:FF:000849">
    <property type="entry name" value="ATP-dependent RNA helicase DBP5"/>
    <property type="match status" value="1"/>
</dbReference>
<dbReference type="GO" id="GO:0003743">
    <property type="term" value="F:translation initiation factor activity"/>
    <property type="evidence" value="ECO:0007669"/>
    <property type="project" value="UniProtKB-KW"/>
</dbReference>
<evidence type="ECO:0000256" key="5">
    <source>
        <dbReference type="ARBA" id="ARBA00022840"/>
    </source>
</evidence>
<dbReference type="OrthoDB" id="10265785at2759"/>
<organism evidence="13 14">
    <name type="scientific">Cryptosporidium parvum (strain Iowa II)</name>
    <dbReference type="NCBI Taxonomy" id="353152"/>
    <lineage>
        <taxon>Eukaryota</taxon>
        <taxon>Sar</taxon>
        <taxon>Alveolata</taxon>
        <taxon>Apicomplexa</taxon>
        <taxon>Conoidasida</taxon>
        <taxon>Coccidia</taxon>
        <taxon>Eucoccidiorida</taxon>
        <taxon>Eimeriorina</taxon>
        <taxon>Cryptosporidiidae</taxon>
        <taxon>Cryptosporidium</taxon>
    </lineage>
</organism>
<dbReference type="FunCoup" id="Q5CY25">
    <property type="interactions" value="394"/>
</dbReference>
<dbReference type="PROSITE" id="PS51192">
    <property type="entry name" value="HELICASE_ATP_BIND_1"/>
    <property type="match status" value="1"/>
</dbReference>
<dbReference type="InterPro" id="IPR027417">
    <property type="entry name" value="P-loop_NTPase"/>
</dbReference>
<dbReference type="Gene3D" id="3.40.50.300">
    <property type="entry name" value="P-loop containing nucleotide triphosphate hydrolases"/>
    <property type="match status" value="2"/>
</dbReference>
<evidence type="ECO:0000259" key="10">
    <source>
        <dbReference type="PROSITE" id="PS51192"/>
    </source>
</evidence>
<evidence type="ECO:0000259" key="12">
    <source>
        <dbReference type="PROSITE" id="PS51195"/>
    </source>
</evidence>
<dbReference type="GO" id="GO:0003724">
    <property type="term" value="F:RNA helicase activity"/>
    <property type="evidence" value="ECO:0007669"/>
    <property type="project" value="UniProtKB-EC"/>
</dbReference>
<dbReference type="CDD" id="cd18787">
    <property type="entry name" value="SF2_C_DEAD"/>
    <property type="match status" value="1"/>
</dbReference>